<dbReference type="EMBL" id="JAUUTY010000003">
    <property type="protein sequence ID" value="KAK1662523.1"/>
    <property type="molecule type" value="Genomic_DNA"/>
</dbReference>
<evidence type="ECO:0000313" key="5">
    <source>
        <dbReference type="Proteomes" id="UP001231189"/>
    </source>
</evidence>
<feature type="region of interest" description="Disordered" evidence="1">
    <location>
        <begin position="151"/>
        <end position="176"/>
    </location>
</feature>
<dbReference type="SUPFAM" id="SSF52047">
    <property type="entry name" value="RNI-like"/>
    <property type="match status" value="1"/>
</dbReference>
<gene>
    <name evidence="3" type="ORF">QYE76_050142</name>
    <name evidence="4" type="ORF">QYE76_050682</name>
</gene>
<dbReference type="PANTHER" id="PTHR31215">
    <property type="entry name" value="OS05G0510400 PROTEIN-RELATED"/>
    <property type="match status" value="1"/>
</dbReference>
<accession>A0AAD8SRF0</accession>
<feature type="compositionally biased region" description="Polar residues" evidence="1">
    <location>
        <begin position="96"/>
        <end position="108"/>
    </location>
</feature>
<evidence type="ECO:0000313" key="4">
    <source>
        <dbReference type="EMBL" id="KAK1662523.1"/>
    </source>
</evidence>
<dbReference type="AlphaFoldDB" id="A0AAD8SRF0"/>
<organism evidence="3 5">
    <name type="scientific">Lolium multiflorum</name>
    <name type="common">Italian ryegrass</name>
    <name type="synonym">Lolium perenne subsp. multiflorum</name>
    <dbReference type="NCBI Taxonomy" id="4521"/>
    <lineage>
        <taxon>Eukaryota</taxon>
        <taxon>Viridiplantae</taxon>
        <taxon>Streptophyta</taxon>
        <taxon>Embryophyta</taxon>
        <taxon>Tracheophyta</taxon>
        <taxon>Spermatophyta</taxon>
        <taxon>Magnoliopsida</taxon>
        <taxon>Liliopsida</taxon>
        <taxon>Poales</taxon>
        <taxon>Poaceae</taxon>
        <taxon>BOP clade</taxon>
        <taxon>Pooideae</taxon>
        <taxon>Poodae</taxon>
        <taxon>Poeae</taxon>
        <taxon>Poeae Chloroplast Group 2 (Poeae type)</taxon>
        <taxon>Loliodinae</taxon>
        <taxon>Loliinae</taxon>
        <taxon>Lolium</taxon>
    </lineage>
</organism>
<dbReference type="InterPro" id="IPR032675">
    <property type="entry name" value="LRR_dom_sf"/>
</dbReference>
<proteinExistence type="predicted"/>
<reference evidence="3" key="1">
    <citation type="submission" date="2023-07" db="EMBL/GenBank/DDBJ databases">
        <title>A chromosome-level genome assembly of Lolium multiflorum.</title>
        <authorList>
            <person name="Chen Y."/>
            <person name="Copetti D."/>
            <person name="Kolliker R."/>
            <person name="Studer B."/>
        </authorList>
    </citation>
    <scope>NUCLEOTIDE SEQUENCE</scope>
    <source>
        <strain evidence="3">02402/16</strain>
        <tissue evidence="3">Leaf</tissue>
    </source>
</reference>
<feature type="domain" description="F-box/LRR-repeat protein 15/At3g58940/PEG3-like LRR" evidence="2">
    <location>
        <begin position="433"/>
        <end position="587"/>
    </location>
</feature>
<keyword evidence="5" id="KW-1185">Reference proteome</keyword>
<feature type="region of interest" description="Disordered" evidence="1">
    <location>
        <begin position="96"/>
        <end position="123"/>
    </location>
</feature>
<evidence type="ECO:0000313" key="3">
    <source>
        <dbReference type="EMBL" id="KAK1661983.1"/>
    </source>
</evidence>
<dbReference type="Pfam" id="PF24758">
    <property type="entry name" value="LRR_At5g56370"/>
    <property type="match status" value="1"/>
</dbReference>
<comment type="caution">
    <text evidence="3">The sequence shown here is derived from an EMBL/GenBank/DDBJ whole genome shotgun (WGS) entry which is preliminary data.</text>
</comment>
<dbReference type="InterPro" id="IPR044809">
    <property type="entry name" value="AUF1-like"/>
</dbReference>
<name>A0AAD8SRF0_LOLMU</name>
<dbReference type="Proteomes" id="UP001231189">
    <property type="component" value="Unassembled WGS sequence"/>
</dbReference>
<evidence type="ECO:0000259" key="2">
    <source>
        <dbReference type="Pfam" id="PF24758"/>
    </source>
</evidence>
<dbReference type="EMBL" id="JAUUTY010000003">
    <property type="protein sequence ID" value="KAK1661983.1"/>
    <property type="molecule type" value="Genomic_DNA"/>
</dbReference>
<dbReference type="InterPro" id="IPR055411">
    <property type="entry name" value="LRR_FXL15/At3g58940/PEG3-like"/>
</dbReference>
<protein>
    <recommendedName>
        <fullName evidence="2">F-box/LRR-repeat protein 15/At3g58940/PEG3-like LRR domain-containing protein</fullName>
    </recommendedName>
</protein>
<dbReference type="Gene3D" id="3.80.10.10">
    <property type="entry name" value="Ribonuclease Inhibitor"/>
    <property type="match status" value="1"/>
</dbReference>
<evidence type="ECO:0000256" key="1">
    <source>
        <dbReference type="SAM" id="MobiDB-lite"/>
    </source>
</evidence>
<sequence length="753" mass="83059">MPSEATGADATLQNYAEHAVRTFTSAAKSISTPQAETPSSSSNVHSIINSVVEKHSAIWAEEFSSFVSSVNLIHQKRVFLMADDISDTISSLMGNHQTNVDASSSQFQGPLHPDGVTPAYQVPHPGVLKEKKASQPDQASVDLVLDQQNPPIASEGQVPEAGLNSEDAQKSQVNENVSTECLVSRVGQQHTQRKHQWRQETTVGTNHLTLETQTTNEQRHPQDGIVHVSPDPTEDQSPNFSRGICSIVGDDPSPSENTATPTPADANLIGGLRKRNSLMIPLCRPSSNPILKRRRSSIEDISMVHISEAGAPLNYLPPVILANILGRVADIRDIAACRLASRALLAAAHQCPRIRLDAATRTQCLQEDRGGDKVTAFWTLAGNVALHLGSHLRSLVVNASNEQGSIDDAMWVEEGNFDEADDLHVTSLKSVLAWASTPAGPSLQEVEIADFWRQSCWRKVEALPVISHLCHNLLKLGLKNAWLSVDGLKIMPNLTQLTLECIRIEDENLSKLNECFPCLQILNLVRVGKLKDPKICLSQLKTLRWEVSRNVRHSLAIHAPNLVYLELKCFRPEILILDAPSLSTLKLTIDKLSPTTQVDGLVSLKNVWIESLDLDSLLQLFTNGRDIKSLDLELPYSADCRDLYDAVEPDYLVQLFARINEVKLSPRFSCELMRLLVVCSDNLFPSCLEKLLVHLPALDTAVCPFVPLLRNSAPFCKVTVLLHADTSNAARQAAASVWPLRFPEMTWQWGTWQ</sequence>